<gene>
    <name evidence="2" type="ORF">KI688_004712</name>
</gene>
<dbReference type="AlphaFoldDB" id="A0A9P7XM51"/>
<feature type="region of interest" description="Disordered" evidence="1">
    <location>
        <begin position="1"/>
        <end position="26"/>
    </location>
</feature>
<comment type="caution">
    <text evidence="2">The sequence shown here is derived from an EMBL/GenBank/DDBJ whole genome shotgun (WGS) entry which is preliminary data.</text>
</comment>
<evidence type="ECO:0000313" key="2">
    <source>
        <dbReference type="EMBL" id="KAG9063112.1"/>
    </source>
</evidence>
<evidence type="ECO:0000256" key="1">
    <source>
        <dbReference type="SAM" id="MobiDB-lite"/>
    </source>
</evidence>
<keyword evidence="3" id="KW-1185">Reference proteome</keyword>
<proteinExistence type="predicted"/>
<organism evidence="2 3">
    <name type="scientific">Linnemannia hyalina</name>
    <dbReference type="NCBI Taxonomy" id="64524"/>
    <lineage>
        <taxon>Eukaryota</taxon>
        <taxon>Fungi</taxon>
        <taxon>Fungi incertae sedis</taxon>
        <taxon>Mucoromycota</taxon>
        <taxon>Mortierellomycotina</taxon>
        <taxon>Mortierellomycetes</taxon>
        <taxon>Mortierellales</taxon>
        <taxon>Mortierellaceae</taxon>
        <taxon>Linnemannia</taxon>
    </lineage>
</organism>
<accession>A0A9P7XM51</accession>
<dbReference type="Proteomes" id="UP000707451">
    <property type="component" value="Unassembled WGS sequence"/>
</dbReference>
<protein>
    <submittedName>
        <fullName evidence="2">Uncharacterized protein</fullName>
    </submittedName>
</protein>
<dbReference type="EMBL" id="JAHRHY010000017">
    <property type="protein sequence ID" value="KAG9063112.1"/>
    <property type="molecule type" value="Genomic_DNA"/>
</dbReference>
<reference evidence="2" key="1">
    <citation type="submission" date="2021-06" db="EMBL/GenBank/DDBJ databases">
        <title>Genome Sequence of Mortierella hyaline Strain SCG-10, a Cold-Adapted, Nitrate-Reducing Fungus Isolated from Soil in Minnesota, USA.</title>
        <authorList>
            <person name="Aldossari N."/>
        </authorList>
    </citation>
    <scope>NUCLEOTIDE SEQUENCE</scope>
    <source>
        <strain evidence="2">SCG-10</strain>
    </source>
</reference>
<evidence type="ECO:0000313" key="3">
    <source>
        <dbReference type="Proteomes" id="UP000707451"/>
    </source>
</evidence>
<name>A0A9P7XM51_9FUNG</name>
<sequence length="136" mass="15040">MFSPALSRPYKKTSHNIFGPPPVEKSTPVAVAASAPVAAEKYSLEPSALEAELERNEEQQQGLKASIVGPLELTTEDLEKQPLYLALHRSRLVIGFIPTTVLPLPLAVCDRSGWMHAIFYFSHTQDPFTPKISKKK</sequence>